<dbReference type="InterPro" id="IPR000594">
    <property type="entry name" value="ThiF_NAD_FAD-bd"/>
</dbReference>
<evidence type="ECO:0000256" key="4">
    <source>
        <dbReference type="ARBA" id="ARBA00022833"/>
    </source>
</evidence>
<accession>A0A4Z0P5C0</accession>
<keyword evidence="4" id="KW-0862">Zinc</keyword>
<dbReference type="Gene3D" id="3.40.50.720">
    <property type="entry name" value="NAD(P)-binding Rossmann-like Domain"/>
    <property type="match status" value="1"/>
</dbReference>
<dbReference type="InterPro" id="IPR028090">
    <property type="entry name" value="JAB_dom_prok"/>
</dbReference>
<dbReference type="Pfam" id="PF00899">
    <property type="entry name" value="ThiF"/>
    <property type="match status" value="1"/>
</dbReference>
<evidence type="ECO:0000259" key="7">
    <source>
        <dbReference type="Pfam" id="PF14464"/>
    </source>
</evidence>
<dbReference type="InterPro" id="IPR035985">
    <property type="entry name" value="Ubiquitin-activating_enz"/>
</dbReference>
<keyword evidence="9" id="KW-1185">Reference proteome</keyword>
<evidence type="ECO:0000259" key="6">
    <source>
        <dbReference type="Pfam" id="PF00899"/>
    </source>
</evidence>
<feature type="domain" description="JAB" evidence="7">
    <location>
        <begin position="612"/>
        <end position="732"/>
    </location>
</feature>
<evidence type="ECO:0000313" key="8">
    <source>
        <dbReference type="EMBL" id="TGE06481.1"/>
    </source>
</evidence>
<dbReference type="GO" id="GO:0008237">
    <property type="term" value="F:metallopeptidase activity"/>
    <property type="evidence" value="ECO:0007669"/>
    <property type="project" value="UniProtKB-KW"/>
</dbReference>
<organism evidence="8 9">
    <name type="scientific">Hymenobacter fodinae</name>
    <dbReference type="NCBI Taxonomy" id="2510796"/>
    <lineage>
        <taxon>Bacteria</taxon>
        <taxon>Pseudomonadati</taxon>
        <taxon>Bacteroidota</taxon>
        <taxon>Cytophagia</taxon>
        <taxon>Cytophagales</taxon>
        <taxon>Hymenobacteraceae</taxon>
        <taxon>Hymenobacter</taxon>
    </lineage>
</organism>
<dbReference type="GO" id="GO:0006508">
    <property type="term" value="P:proteolysis"/>
    <property type="evidence" value="ECO:0007669"/>
    <property type="project" value="UniProtKB-KW"/>
</dbReference>
<dbReference type="Proteomes" id="UP000298337">
    <property type="component" value="Unassembled WGS sequence"/>
</dbReference>
<dbReference type="EMBL" id="SRLA01000003">
    <property type="protein sequence ID" value="TGE06481.1"/>
    <property type="molecule type" value="Genomic_DNA"/>
</dbReference>
<proteinExistence type="predicted"/>
<keyword evidence="1" id="KW-0645">Protease</keyword>
<feature type="domain" description="THIF-type NAD/FAD binding fold" evidence="6">
    <location>
        <begin position="366"/>
        <end position="471"/>
    </location>
</feature>
<evidence type="ECO:0000256" key="3">
    <source>
        <dbReference type="ARBA" id="ARBA00022801"/>
    </source>
</evidence>
<evidence type="ECO:0000313" key="9">
    <source>
        <dbReference type="Proteomes" id="UP000298337"/>
    </source>
</evidence>
<comment type="caution">
    <text evidence="8">The sequence shown here is derived from an EMBL/GenBank/DDBJ whole genome shotgun (WGS) entry which is preliminary data.</text>
</comment>
<dbReference type="Gene3D" id="3.40.140.10">
    <property type="entry name" value="Cytidine Deaminase, domain 2"/>
    <property type="match status" value="1"/>
</dbReference>
<keyword evidence="5" id="KW-0482">Metalloprotease</keyword>
<reference evidence="8 9" key="1">
    <citation type="submission" date="2019-04" db="EMBL/GenBank/DDBJ databases">
        <authorList>
            <person name="Feng G."/>
            <person name="Zhang J."/>
            <person name="Zhu H."/>
        </authorList>
    </citation>
    <scope>NUCLEOTIDE SEQUENCE [LARGE SCALE GENOMIC DNA]</scope>
    <source>
        <strain evidence="8 9">92R-1</strain>
    </source>
</reference>
<dbReference type="AlphaFoldDB" id="A0A4Z0P5C0"/>
<sequence length="758" mass="83275">MMELPEIAYYPIAGEPVAADALLLPKAVEMVQALQSQGLPYVRLLECRRTPEYEIVVVDIEAEVPQHPVHDVRTVERIAFGFAPADTDHQVVLALREDFPLVPHLHFGGENMPRSLCLYQTAYADLKPTWTAAALLRQLQHWLTQTARGELHAADQALEQAFYAPAERLVLPSAFFAAEATDLEPVCARIVSNVLGQTTLVALPLSASPPTAGWQVQFASFVYTTPPQVHVLIQEQPRTLAALQTYLSTENTDFLDALRQHLATSKGRSGFSWDYKLLLIVRMPKQRTAEGPIEGMEVWAFATVGTLAEIGTDVGIWRAQPNKVVELFYTDASRTGQQSPLVLLNPVCALTRELAAAYNDVPPTTTRFVAIGAGSLGSQVVNNLVRAGQGNWVWLDEDYYQPHNTARHYLPGSAVGMGKAEAMAASLQTTYEQAEVQAIAANVLKPVSDSVRNAYEAAEVVLDMSASVAVARHLTLGIISPGRRMSLFLNPSGTDLVLLAEPRDRTLRLDQLEMEYYRSLLRQPALQSHLHLAGRPIRYSHACRDVSVRLPQDQVALHAAIGARAVRTTVAEPEARLKIWQAQPDLTVTAHEIEVSPYIETVMSGWMVSLSQQLVRELHAQRQARLPNETGGILVGVFDTQQRRLYIVDLIPSPADSLESPTSYVRGIEGVSAELARISECTGRQVVYVGEWHSHPNGYSIRPSDDDKNLFARLQRERQAEGLPAVMAIVGEDGALGWHVATMAADAEGPHLGSQAIS</sequence>
<keyword evidence="2" id="KW-0479">Metal-binding</keyword>
<dbReference type="Pfam" id="PF14464">
    <property type="entry name" value="Prok-JAB"/>
    <property type="match status" value="1"/>
</dbReference>
<dbReference type="Pfam" id="PF14457">
    <property type="entry name" value="Prok-E2_A"/>
    <property type="match status" value="1"/>
</dbReference>
<protein>
    <recommendedName>
        <fullName evidence="10">Integrative and conjugative element protein (TIGR02256 family)</fullName>
    </recommendedName>
</protein>
<gene>
    <name evidence="8" type="ORF">EU556_16725</name>
</gene>
<dbReference type="InterPro" id="IPR032865">
    <property type="entry name" value="Prok-E2_A"/>
</dbReference>
<evidence type="ECO:0000256" key="5">
    <source>
        <dbReference type="ARBA" id="ARBA00023049"/>
    </source>
</evidence>
<keyword evidence="3" id="KW-0378">Hydrolase</keyword>
<evidence type="ECO:0000256" key="2">
    <source>
        <dbReference type="ARBA" id="ARBA00022723"/>
    </source>
</evidence>
<dbReference type="SUPFAM" id="SSF102712">
    <property type="entry name" value="JAB1/MPN domain"/>
    <property type="match status" value="1"/>
</dbReference>
<dbReference type="OrthoDB" id="517279at2"/>
<evidence type="ECO:0008006" key="10">
    <source>
        <dbReference type="Google" id="ProtNLM"/>
    </source>
</evidence>
<dbReference type="GO" id="GO:0046872">
    <property type="term" value="F:metal ion binding"/>
    <property type="evidence" value="ECO:0007669"/>
    <property type="project" value="UniProtKB-KW"/>
</dbReference>
<dbReference type="GO" id="GO:0008641">
    <property type="term" value="F:ubiquitin-like modifier activating enzyme activity"/>
    <property type="evidence" value="ECO:0007669"/>
    <property type="project" value="InterPro"/>
</dbReference>
<dbReference type="RefSeq" id="WP_135435263.1">
    <property type="nucleotide sequence ID" value="NZ_SRLA01000003.1"/>
</dbReference>
<name>A0A4Z0P5C0_9BACT</name>
<dbReference type="SUPFAM" id="SSF69572">
    <property type="entry name" value="Activating enzymes of the ubiquitin-like proteins"/>
    <property type="match status" value="1"/>
</dbReference>
<evidence type="ECO:0000256" key="1">
    <source>
        <dbReference type="ARBA" id="ARBA00022670"/>
    </source>
</evidence>